<accession>A0A514DC28</accession>
<name>A0A514DC28_9VIRU</name>
<protein>
    <submittedName>
        <fullName evidence="2">Uncharacterized protein</fullName>
    </submittedName>
</protein>
<proteinExistence type="predicted"/>
<keyword evidence="1" id="KW-0812">Transmembrane</keyword>
<gene>
    <name evidence="2" type="ORF">H3Rhizo37136_000005</name>
</gene>
<reference evidence="2" key="1">
    <citation type="submission" date="2019-05" db="EMBL/GenBank/DDBJ databases">
        <title>Metatranscriptomic reconstruction reveals RNA viruses with the potential to shape carbon cycling in soil.</title>
        <authorList>
            <person name="Starr E.P."/>
            <person name="Nuccio E."/>
            <person name="Pett-Ridge J."/>
            <person name="Banfield J.F."/>
            <person name="Firestone M.K."/>
        </authorList>
    </citation>
    <scope>NUCLEOTIDE SEQUENCE</scope>
    <source>
        <strain evidence="2">H3_Rhizo_37_scaffold_136</strain>
    </source>
</reference>
<sequence length="44" mass="5142">RLVVVMIVLAFIGKCFIMTFELYSSLLTYQRSLPHEQVLDQSDH</sequence>
<feature type="non-terminal residue" evidence="2">
    <location>
        <position position="1"/>
    </location>
</feature>
<keyword evidence="1" id="KW-1133">Transmembrane helix</keyword>
<organism evidence="2">
    <name type="scientific">Leviviridae sp</name>
    <dbReference type="NCBI Taxonomy" id="2027243"/>
    <lineage>
        <taxon>Viruses</taxon>
        <taxon>Riboviria</taxon>
        <taxon>Orthornavirae</taxon>
        <taxon>Lenarviricota</taxon>
        <taxon>Leviviricetes</taxon>
        <taxon>Norzivirales</taxon>
        <taxon>Fiersviridae</taxon>
    </lineage>
</organism>
<evidence type="ECO:0000256" key="1">
    <source>
        <dbReference type="SAM" id="Phobius"/>
    </source>
</evidence>
<keyword evidence="1" id="KW-0472">Membrane</keyword>
<dbReference type="EMBL" id="MN036044">
    <property type="protein sequence ID" value="QDH91156.1"/>
    <property type="molecule type" value="Genomic_RNA"/>
</dbReference>
<evidence type="ECO:0000313" key="2">
    <source>
        <dbReference type="EMBL" id="QDH91156.1"/>
    </source>
</evidence>
<feature type="transmembrane region" description="Helical" evidence="1">
    <location>
        <begin position="6"/>
        <end position="23"/>
    </location>
</feature>